<dbReference type="InterPro" id="IPR035709">
    <property type="entry name" value="YoaB-like"/>
</dbReference>
<dbReference type="Gene3D" id="3.30.1330.40">
    <property type="entry name" value="RutC-like"/>
    <property type="match status" value="1"/>
</dbReference>
<evidence type="ECO:0000313" key="2">
    <source>
        <dbReference type="Proteomes" id="UP001187221"/>
    </source>
</evidence>
<dbReference type="InterPro" id="IPR035959">
    <property type="entry name" value="RutC-like_sf"/>
</dbReference>
<dbReference type="CDD" id="cd06150">
    <property type="entry name" value="YjgF_YER057c_UK114_like_2"/>
    <property type="match status" value="1"/>
</dbReference>
<dbReference type="PANTHER" id="PTHR47328:SF1">
    <property type="entry name" value="RUTC FAMILY PROTEIN YOAB"/>
    <property type="match status" value="1"/>
</dbReference>
<dbReference type="Proteomes" id="UP001187221">
    <property type="component" value="Unassembled WGS sequence"/>
</dbReference>
<comment type="caution">
    <text evidence="1">The sequence shown here is derived from an EMBL/GenBank/DDBJ whole genome shotgun (WGS) entry which is preliminary data.</text>
</comment>
<evidence type="ECO:0000313" key="1">
    <source>
        <dbReference type="EMBL" id="GMM61656.1"/>
    </source>
</evidence>
<accession>A0ABQ6P8S8</accession>
<proteinExistence type="predicted"/>
<gene>
    <name evidence="1" type="ORF">NUTIK01_24330</name>
</gene>
<dbReference type="PANTHER" id="PTHR47328">
    <property type="match status" value="1"/>
</dbReference>
<dbReference type="InterPro" id="IPR006175">
    <property type="entry name" value="YjgF/YER057c/UK114"/>
</dbReference>
<dbReference type="Pfam" id="PF01042">
    <property type="entry name" value="Ribonuc_L-PSP"/>
    <property type="match status" value="1"/>
</dbReference>
<name>A0ABQ6P8S8_9SPHN</name>
<sequence>MSEAVVHNGVVYLAGQVGEAGQSVAEQTATALAEIERLLVLAGSSKAHMLTAMVWLADMADFEEMNSAWDAFVAGVPKPTRATGQSSLADPAWRVEIVVTGAVK</sequence>
<dbReference type="SUPFAM" id="SSF55298">
    <property type="entry name" value="YjgF-like"/>
    <property type="match status" value="1"/>
</dbReference>
<keyword evidence="2" id="KW-1185">Reference proteome</keyword>
<organism evidence="1 2">
    <name type="scientific">Novosphingobium pituita</name>
    <dbReference type="NCBI Taxonomy" id="3056842"/>
    <lineage>
        <taxon>Bacteria</taxon>
        <taxon>Pseudomonadati</taxon>
        <taxon>Pseudomonadota</taxon>
        <taxon>Alphaproteobacteria</taxon>
        <taxon>Sphingomonadales</taxon>
        <taxon>Sphingomonadaceae</taxon>
        <taxon>Novosphingobium</taxon>
    </lineage>
</organism>
<dbReference type="EMBL" id="BTFW01000001">
    <property type="protein sequence ID" value="GMM61656.1"/>
    <property type="molecule type" value="Genomic_DNA"/>
</dbReference>
<reference evidence="1 2" key="1">
    <citation type="submission" date="2023-06" db="EMBL/GenBank/DDBJ databases">
        <title>Draft genome sequence of Novosphingobium sp. strain IK01.</title>
        <authorList>
            <person name="Hatamoto M."/>
            <person name="Ikarashi T."/>
            <person name="Yamaguchi T."/>
        </authorList>
    </citation>
    <scope>NUCLEOTIDE SEQUENCE [LARGE SCALE GENOMIC DNA]</scope>
    <source>
        <strain evidence="1 2">IK01</strain>
    </source>
</reference>
<protein>
    <submittedName>
        <fullName evidence="1">RidA family protein</fullName>
    </submittedName>
</protein>